<accession>A0A6M3XVT8</accession>
<name>A0A6M3XVT8_9ZZZZ</name>
<dbReference type="Gene3D" id="3.40.50.150">
    <property type="entry name" value="Vaccinia Virus protein VP39"/>
    <property type="match status" value="1"/>
</dbReference>
<proteinExistence type="predicted"/>
<keyword evidence="2 3" id="KW-0808">Transferase</keyword>
<evidence type="ECO:0000256" key="2">
    <source>
        <dbReference type="ARBA" id="ARBA00022679"/>
    </source>
</evidence>
<dbReference type="Pfam" id="PF00145">
    <property type="entry name" value="DNA_methylase"/>
    <property type="match status" value="1"/>
</dbReference>
<organism evidence="3">
    <name type="scientific">viral metagenome</name>
    <dbReference type="NCBI Taxonomy" id="1070528"/>
    <lineage>
        <taxon>unclassified sequences</taxon>
        <taxon>metagenomes</taxon>
        <taxon>organismal metagenomes</taxon>
    </lineage>
</organism>
<gene>
    <name evidence="3" type="ORF">TM448B02925_0002</name>
</gene>
<keyword evidence="1 3" id="KW-0489">Methyltransferase</keyword>
<sequence length="200" mass="21866">MGTGANTGQVVTGVASCCPPVVLSLCDYTGEWPKPYEDAGYTVIRVELTEGQDVRLLRADTLPPIHGILAAPPCTHFSSSGACWWKGKGDGALLEGLSVVDACVRLIVALKPMWWCLENPVGRLIHYLGPWRMTFNPCDYGDPYTKRTCLWGDFNTELPENPVAPAAKSRIHHMSPGPDRGRLRSVTPPGFARAFFEVNP</sequence>
<dbReference type="EMBL" id="MT144975">
    <property type="protein sequence ID" value="QJI02105.1"/>
    <property type="molecule type" value="Genomic_DNA"/>
</dbReference>
<dbReference type="SUPFAM" id="SSF53335">
    <property type="entry name" value="S-adenosyl-L-methionine-dependent methyltransferases"/>
    <property type="match status" value="1"/>
</dbReference>
<evidence type="ECO:0000313" key="3">
    <source>
        <dbReference type="EMBL" id="QJI02105.1"/>
    </source>
</evidence>
<protein>
    <submittedName>
        <fullName evidence="3">Putative methyltransferase</fullName>
    </submittedName>
</protein>
<evidence type="ECO:0000256" key="1">
    <source>
        <dbReference type="ARBA" id="ARBA00022603"/>
    </source>
</evidence>
<dbReference type="AlphaFoldDB" id="A0A6M3XVT8"/>
<dbReference type="InterPro" id="IPR029063">
    <property type="entry name" value="SAM-dependent_MTases_sf"/>
</dbReference>
<reference evidence="3" key="1">
    <citation type="submission" date="2020-03" db="EMBL/GenBank/DDBJ databases">
        <title>The deep terrestrial virosphere.</title>
        <authorList>
            <person name="Holmfeldt K."/>
            <person name="Nilsson E."/>
            <person name="Simone D."/>
            <person name="Lopez-Fernandez M."/>
            <person name="Wu X."/>
            <person name="de Brujin I."/>
            <person name="Lundin D."/>
            <person name="Andersson A."/>
            <person name="Bertilsson S."/>
            <person name="Dopson M."/>
        </authorList>
    </citation>
    <scope>NUCLEOTIDE SEQUENCE</scope>
    <source>
        <strain evidence="3">TM448B02925</strain>
    </source>
</reference>
<dbReference type="GO" id="GO:0008168">
    <property type="term" value="F:methyltransferase activity"/>
    <property type="evidence" value="ECO:0007669"/>
    <property type="project" value="UniProtKB-KW"/>
</dbReference>
<dbReference type="GO" id="GO:0032259">
    <property type="term" value="P:methylation"/>
    <property type="evidence" value="ECO:0007669"/>
    <property type="project" value="UniProtKB-KW"/>
</dbReference>
<dbReference type="InterPro" id="IPR001525">
    <property type="entry name" value="C5_MeTfrase"/>
</dbReference>